<protein>
    <submittedName>
        <fullName evidence="1">Uncharacterized protein</fullName>
    </submittedName>
</protein>
<gene>
    <name evidence="1" type="primary">ORF61466</name>
</gene>
<name>A0A0B6ZF21_9EUPU</name>
<dbReference type="AlphaFoldDB" id="A0A0B6ZF21"/>
<proteinExistence type="predicted"/>
<organism evidence="1">
    <name type="scientific">Arion vulgaris</name>
    <dbReference type="NCBI Taxonomy" id="1028688"/>
    <lineage>
        <taxon>Eukaryota</taxon>
        <taxon>Metazoa</taxon>
        <taxon>Spiralia</taxon>
        <taxon>Lophotrochozoa</taxon>
        <taxon>Mollusca</taxon>
        <taxon>Gastropoda</taxon>
        <taxon>Heterobranchia</taxon>
        <taxon>Euthyneura</taxon>
        <taxon>Panpulmonata</taxon>
        <taxon>Eupulmonata</taxon>
        <taxon>Stylommatophora</taxon>
        <taxon>Helicina</taxon>
        <taxon>Arionoidea</taxon>
        <taxon>Arionidae</taxon>
        <taxon>Arion</taxon>
    </lineage>
</organism>
<reference evidence="1" key="1">
    <citation type="submission" date="2014-12" db="EMBL/GenBank/DDBJ databases">
        <title>Insight into the proteome of Arion vulgaris.</title>
        <authorList>
            <person name="Aradska J."/>
            <person name="Bulat T."/>
            <person name="Smidak R."/>
            <person name="Sarate P."/>
            <person name="Gangsoo J."/>
            <person name="Sialana F."/>
            <person name="Bilban M."/>
            <person name="Lubec G."/>
        </authorList>
    </citation>
    <scope>NUCLEOTIDE SEQUENCE</scope>
    <source>
        <tissue evidence="1">Skin</tissue>
    </source>
</reference>
<evidence type="ECO:0000313" key="1">
    <source>
        <dbReference type="EMBL" id="CEK67133.1"/>
    </source>
</evidence>
<accession>A0A0B6ZF21</accession>
<sequence>MSYLNALACKKLDKNTSHHTHMFIIPFMVSYHNCKNVQLLESSIDCSRVKLAALIIERRLY</sequence>
<dbReference type="EMBL" id="HACG01020268">
    <property type="protein sequence ID" value="CEK67133.1"/>
    <property type="molecule type" value="Transcribed_RNA"/>
</dbReference>